<dbReference type="STRING" id="138074.SYMBAF_180016"/>
<dbReference type="PANTHER" id="PTHR33713">
    <property type="entry name" value="ANTITOXIN YAFN-RELATED"/>
    <property type="match status" value="1"/>
</dbReference>
<dbReference type="PANTHER" id="PTHR33713:SF10">
    <property type="entry name" value="ANTITOXIN YAFN"/>
    <property type="match status" value="1"/>
</dbReference>
<evidence type="ECO:0000256" key="1">
    <source>
        <dbReference type="ARBA" id="ARBA00009981"/>
    </source>
</evidence>
<dbReference type="GeneID" id="93735284"/>
<evidence type="ECO:0000256" key="2">
    <source>
        <dbReference type="RuleBase" id="RU362080"/>
    </source>
</evidence>
<sequence>MITAILANRSATISELKKNPTAIVMSAGGRPVAILNHSKPSFYCIPAELYAAMLDAIEDRELANIVRSRQDEDEVDVSWENL</sequence>
<dbReference type="RefSeq" id="WP_040264654.1">
    <property type="nucleotide sequence ID" value="NZ_CP050855.1"/>
</dbReference>
<dbReference type="SUPFAM" id="SSF143120">
    <property type="entry name" value="YefM-like"/>
    <property type="match status" value="1"/>
</dbReference>
<dbReference type="Pfam" id="PF02604">
    <property type="entry name" value="PhdYeFM_antitox"/>
    <property type="match status" value="1"/>
</dbReference>
<dbReference type="AlphaFoldDB" id="A0A068Z720"/>
<dbReference type="InterPro" id="IPR036165">
    <property type="entry name" value="YefM-like_sf"/>
</dbReference>
<protein>
    <recommendedName>
        <fullName evidence="2">Antitoxin</fullName>
    </recommendedName>
</protein>
<accession>A0A068Z720</accession>
<name>A0A068Z720_9GAMM</name>
<organism evidence="3 4">
    <name type="scientific">Serratia symbiotica</name>
    <dbReference type="NCBI Taxonomy" id="138074"/>
    <lineage>
        <taxon>Bacteria</taxon>
        <taxon>Pseudomonadati</taxon>
        <taxon>Pseudomonadota</taxon>
        <taxon>Gammaproteobacteria</taxon>
        <taxon>Enterobacterales</taxon>
        <taxon>Yersiniaceae</taxon>
        <taxon>Serratia</taxon>
    </lineage>
</organism>
<gene>
    <name evidence="3" type="ORF">SYMBAF_01930</name>
</gene>
<evidence type="ECO:0000313" key="4">
    <source>
        <dbReference type="Proteomes" id="UP000042738"/>
    </source>
</evidence>
<dbReference type="InterPro" id="IPR006442">
    <property type="entry name" value="Antitoxin_Phd/YefM"/>
</dbReference>
<dbReference type="EMBL" id="CP050855">
    <property type="protein sequence ID" value="QLH61944.1"/>
    <property type="molecule type" value="Genomic_DNA"/>
</dbReference>
<comment type="function">
    <text evidence="2">Antitoxin component of a type II toxin-antitoxin (TA) system.</text>
</comment>
<evidence type="ECO:0000313" key="3">
    <source>
        <dbReference type="EMBL" id="QLH61944.1"/>
    </source>
</evidence>
<dbReference type="InterPro" id="IPR051405">
    <property type="entry name" value="phD/YefM_antitoxin"/>
</dbReference>
<comment type="similarity">
    <text evidence="1 2">Belongs to the phD/YefM antitoxin family.</text>
</comment>
<dbReference type="Proteomes" id="UP000042738">
    <property type="component" value="Chromosome"/>
</dbReference>
<proteinExistence type="inferred from homology"/>
<reference evidence="3 4" key="1">
    <citation type="journal article" date="2014" name="Genome Announc.">
        <title>Whole-Genome Sequence of Serratia symbiotica Strain CWBI-2.3T, a Free-Living Symbiont of the Black Bean Aphid Aphis fabae.</title>
        <authorList>
            <person name="Foray V."/>
            <person name="Grigorescu A.S."/>
            <person name="Sabri A."/>
            <person name="Haubruge E."/>
            <person name="Lognay G."/>
            <person name="Francis F."/>
            <person name="Fauconnier M.L."/>
            <person name="Hance T."/>
            <person name="Thonart P."/>
        </authorList>
    </citation>
    <scope>NUCLEOTIDE SEQUENCE [LARGE SCALE GENOMIC DNA]</scope>
    <source>
        <strain evidence="3">CWBI-2.3</strain>
    </source>
</reference>